<evidence type="ECO:0000256" key="1">
    <source>
        <dbReference type="SAM" id="Phobius"/>
    </source>
</evidence>
<dbReference type="PANTHER" id="PTHR35043:SF7">
    <property type="entry name" value="TRANSCRIPTION FACTOR DOMAIN-CONTAINING PROTEIN"/>
    <property type="match status" value="1"/>
</dbReference>
<feature type="transmembrane region" description="Helical" evidence="1">
    <location>
        <begin position="30"/>
        <end position="51"/>
    </location>
</feature>
<dbReference type="PANTHER" id="PTHR35043">
    <property type="entry name" value="TRANSCRIPTION FACTOR DOMAIN-CONTAINING PROTEIN"/>
    <property type="match status" value="1"/>
</dbReference>
<gene>
    <name evidence="2" type="ORF">HGRIS_000933</name>
</gene>
<protein>
    <submittedName>
        <fullName evidence="2">Uncharacterized protein</fullName>
    </submittedName>
</protein>
<keyword evidence="3" id="KW-1185">Reference proteome</keyword>
<sequence length="111" mass="12492">MVGCALAITVFGALHLAAWDFDFPSHVEQLLWRIASCILTGTALLGLIFIFDKFNTRICVCGVHDLPLAEICSMIYIIARLFLAVEVFVLLRHLPPQALQDVNWLKYIPHV</sequence>
<keyword evidence="1" id="KW-1133">Transmembrane helix</keyword>
<reference evidence="3" key="1">
    <citation type="submission" date="2024-06" db="EMBL/GenBank/DDBJ databases">
        <title>Multi-omics analyses provide insights into the biosynthesis of the anticancer antibiotic pleurotin in Hohenbuehelia grisea.</title>
        <authorList>
            <person name="Weaver J.A."/>
            <person name="Alberti F."/>
        </authorList>
    </citation>
    <scope>NUCLEOTIDE SEQUENCE [LARGE SCALE GENOMIC DNA]</scope>
    <source>
        <strain evidence="3">T-177</strain>
    </source>
</reference>
<dbReference type="Proteomes" id="UP001556367">
    <property type="component" value="Unassembled WGS sequence"/>
</dbReference>
<evidence type="ECO:0000313" key="3">
    <source>
        <dbReference type="Proteomes" id="UP001556367"/>
    </source>
</evidence>
<keyword evidence="1" id="KW-0812">Transmembrane</keyword>
<organism evidence="2 3">
    <name type="scientific">Hohenbuehelia grisea</name>
    <dbReference type="NCBI Taxonomy" id="104357"/>
    <lineage>
        <taxon>Eukaryota</taxon>
        <taxon>Fungi</taxon>
        <taxon>Dikarya</taxon>
        <taxon>Basidiomycota</taxon>
        <taxon>Agaricomycotina</taxon>
        <taxon>Agaricomycetes</taxon>
        <taxon>Agaricomycetidae</taxon>
        <taxon>Agaricales</taxon>
        <taxon>Pleurotineae</taxon>
        <taxon>Pleurotaceae</taxon>
        <taxon>Hohenbuehelia</taxon>
    </lineage>
</organism>
<keyword evidence="1" id="KW-0472">Membrane</keyword>
<evidence type="ECO:0000313" key="2">
    <source>
        <dbReference type="EMBL" id="KAL0945443.1"/>
    </source>
</evidence>
<dbReference type="EMBL" id="JASNQZ010000018">
    <property type="protein sequence ID" value="KAL0945443.1"/>
    <property type="molecule type" value="Genomic_DNA"/>
</dbReference>
<name>A0ABR3IQ76_9AGAR</name>
<accession>A0ABR3IQ76</accession>
<comment type="caution">
    <text evidence="2">The sequence shown here is derived from an EMBL/GenBank/DDBJ whole genome shotgun (WGS) entry which is preliminary data.</text>
</comment>
<proteinExistence type="predicted"/>